<accession>A0AAJ5X7F6</accession>
<feature type="region of interest" description="Disordered" evidence="1">
    <location>
        <begin position="115"/>
        <end position="135"/>
    </location>
</feature>
<dbReference type="AlphaFoldDB" id="A0AAJ5X7F6"/>
<evidence type="ECO:0000313" key="4">
    <source>
        <dbReference type="EMBL" id="WEK47399.1"/>
    </source>
</evidence>
<keyword evidence="3" id="KW-0732">Signal</keyword>
<feature type="region of interest" description="Disordered" evidence="1">
    <location>
        <begin position="158"/>
        <end position="215"/>
    </location>
</feature>
<feature type="chain" id="PRO_5042611905" evidence="3">
    <location>
        <begin position="28"/>
        <end position="229"/>
    </location>
</feature>
<protein>
    <submittedName>
        <fullName evidence="4">Uncharacterized protein</fullName>
    </submittedName>
</protein>
<keyword evidence="2" id="KW-0812">Transmembrane</keyword>
<feature type="transmembrane region" description="Helical" evidence="2">
    <location>
        <begin position="43"/>
        <end position="62"/>
    </location>
</feature>
<evidence type="ECO:0000256" key="2">
    <source>
        <dbReference type="SAM" id="Phobius"/>
    </source>
</evidence>
<proteinExistence type="predicted"/>
<dbReference type="KEGG" id="acob:P0Y56_03685"/>
<dbReference type="Proteomes" id="UP001218362">
    <property type="component" value="Chromosome"/>
</dbReference>
<keyword evidence="2" id="KW-0472">Membrane</keyword>
<name>A0AAJ5X7F6_9SPHN</name>
<keyword evidence="2" id="KW-1133">Transmembrane helix</keyword>
<gene>
    <name evidence="4" type="ORF">P0Y56_03685</name>
</gene>
<dbReference type="EMBL" id="CP119316">
    <property type="protein sequence ID" value="WEK47399.1"/>
    <property type="molecule type" value="Genomic_DNA"/>
</dbReference>
<organism evidence="4 5">
    <name type="scientific">Candidatus Andeanibacterium colombiense</name>
    <dbReference type="NCBI Taxonomy" id="3121345"/>
    <lineage>
        <taxon>Bacteria</taxon>
        <taxon>Pseudomonadati</taxon>
        <taxon>Pseudomonadota</taxon>
        <taxon>Alphaproteobacteria</taxon>
        <taxon>Sphingomonadales</taxon>
        <taxon>Sphingomonadaceae</taxon>
        <taxon>Candidatus Andeanibacterium</taxon>
    </lineage>
</organism>
<feature type="signal peptide" evidence="3">
    <location>
        <begin position="1"/>
        <end position="27"/>
    </location>
</feature>
<feature type="region of interest" description="Disordered" evidence="1">
    <location>
        <begin position="63"/>
        <end position="88"/>
    </location>
</feature>
<reference evidence="4" key="1">
    <citation type="submission" date="2023-03" db="EMBL/GenBank/DDBJ databases">
        <title>Andean soil-derived lignocellulolytic bacterial consortium as a source of novel taxa and putative plastic-active enzymes.</title>
        <authorList>
            <person name="Diaz-Garcia L."/>
            <person name="Chuvochina M."/>
            <person name="Feuerriegel G."/>
            <person name="Bunk B."/>
            <person name="Sproer C."/>
            <person name="Streit W.R."/>
            <person name="Rodriguez L.M."/>
            <person name="Overmann J."/>
            <person name="Jimenez D.J."/>
        </authorList>
    </citation>
    <scope>NUCLEOTIDE SEQUENCE</scope>
    <source>
        <strain evidence="4">MAG 26</strain>
    </source>
</reference>
<sequence>MARMFSRLAAAAACAAALSLAASPAMARPWHGRYYHHHGVSGGDVLAGALILGGIAAVASAANRGSNDGDYRDYRASDPAPYNRSSSYSGVTGGGIDNAVNMCVTEVERGRDRVSAVDNAARTPDGWKISGQLSGPGAGGPGFSCWIDNDGRIRNVDLGSGGQAYDDRGAASEPGSAAPDDSAYDGTGPDNRPVWHGADAGQDRPAAASGQWDDSSYARARAQVGYGQN</sequence>
<evidence type="ECO:0000256" key="3">
    <source>
        <dbReference type="SAM" id="SignalP"/>
    </source>
</evidence>
<evidence type="ECO:0000256" key="1">
    <source>
        <dbReference type="SAM" id="MobiDB-lite"/>
    </source>
</evidence>
<feature type="compositionally biased region" description="Basic and acidic residues" evidence="1">
    <location>
        <begin position="67"/>
        <end position="76"/>
    </location>
</feature>
<evidence type="ECO:0000313" key="5">
    <source>
        <dbReference type="Proteomes" id="UP001218362"/>
    </source>
</evidence>